<dbReference type="RefSeq" id="WP_187468573.1">
    <property type="nucleotide sequence ID" value="NZ_JACSIT010000153.1"/>
</dbReference>
<dbReference type="AlphaFoldDB" id="A0A923TAI6"/>
<evidence type="ECO:0000256" key="1">
    <source>
        <dbReference type="ARBA" id="ARBA00008324"/>
    </source>
</evidence>
<dbReference type="InterPro" id="IPR003736">
    <property type="entry name" value="PAAI_dom"/>
</dbReference>
<gene>
    <name evidence="4" type="ORF">H9S92_20505</name>
</gene>
<accession>A0A923TAI6</accession>
<dbReference type="NCBIfam" id="TIGR00369">
    <property type="entry name" value="unchar_dom_1"/>
    <property type="match status" value="1"/>
</dbReference>
<dbReference type="Pfam" id="PF03061">
    <property type="entry name" value="4HBT"/>
    <property type="match status" value="1"/>
</dbReference>
<comment type="similarity">
    <text evidence="1">Belongs to the thioesterase PaaI family.</text>
</comment>
<organism evidence="4 5">
    <name type="scientific">Neolewinella lacunae</name>
    <dbReference type="NCBI Taxonomy" id="1517758"/>
    <lineage>
        <taxon>Bacteria</taxon>
        <taxon>Pseudomonadati</taxon>
        <taxon>Bacteroidota</taxon>
        <taxon>Saprospiria</taxon>
        <taxon>Saprospirales</taxon>
        <taxon>Lewinellaceae</taxon>
        <taxon>Neolewinella</taxon>
    </lineage>
</organism>
<name>A0A923TAI6_9BACT</name>
<feature type="domain" description="Thioesterase" evidence="3">
    <location>
        <begin position="52"/>
        <end position="129"/>
    </location>
</feature>
<reference evidence="4" key="1">
    <citation type="submission" date="2020-08" db="EMBL/GenBank/DDBJ databases">
        <title>Lewinella bacteria from marine environments.</title>
        <authorList>
            <person name="Zhong Y."/>
        </authorList>
    </citation>
    <scope>NUCLEOTIDE SEQUENCE</scope>
    <source>
        <strain evidence="4">KCTC 42187</strain>
    </source>
</reference>
<proteinExistence type="inferred from homology"/>
<dbReference type="Gene3D" id="3.10.129.10">
    <property type="entry name" value="Hotdog Thioesterase"/>
    <property type="match status" value="1"/>
</dbReference>
<dbReference type="PANTHER" id="PTHR43240:SF5">
    <property type="entry name" value="1,4-DIHYDROXY-2-NAPHTHOYL-COA THIOESTERASE 1"/>
    <property type="match status" value="1"/>
</dbReference>
<dbReference type="GO" id="GO:0061522">
    <property type="term" value="F:1,4-dihydroxy-2-naphthoyl-CoA thioesterase activity"/>
    <property type="evidence" value="ECO:0007669"/>
    <property type="project" value="TreeGrafter"/>
</dbReference>
<dbReference type="GO" id="GO:0005829">
    <property type="term" value="C:cytosol"/>
    <property type="evidence" value="ECO:0007669"/>
    <property type="project" value="TreeGrafter"/>
</dbReference>
<dbReference type="CDD" id="cd03443">
    <property type="entry name" value="PaaI_thioesterase"/>
    <property type="match status" value="1"/>
</dbReference>
<evidence type="ECO:0000313" key="5">
    <source>
        <dbReference type="Proteomes" id="UP000650081"/>
    </source>
</evidence>
<evidence type="ECO:0000313" key="4">
    <source>
        <dbReference type="EMBL" id="MBC6996566.1"/>
    </source>
</evidence>
<dbReference type="InterPro" id="IPR006683">
    <property type="entry name" value="Thioestr_dom"/>
</dbReference>
<dbReference type="EMBL" id="JACSIT010000153">
    <property type="protein sequence ID" value="MBC6996566.1"/>
    <property type="molecule type" value="Genomic_DNA"/>
</dbReference>
<protein>
    <submittedName>
        <fullName evidence="4">Hotdog fold thioesterase</fullName>
    </submittedName>
</protein>
<comment type="caution">
    <text evidence="4">The sequence shown here is derived from an EMBL/GenBank/DDBJ whole genome shotgun (WGS) entry which is preliminary data.</text>
</comment>
<dbReference type="PANTHER" id="PTHR43240">
    <property type="entry name" value="1,4-DIHYDROXY-2-NAPHTHOYL-COA THIOESTERASE 1"/>
    <property type="match status" value="1"/>
</dbReference>
<evidence type="ECO:0000259" key="3">
    <source>
        <dbReference type="Pfam" id="PF03061"/>
    </source>
</evidence>
<keyword evidence="5" id="KW-1185">Reference proteome</keyword>
<dbReference type="SUPFAM" id="SSF54637">
    <property type="entry name" value="Thioesterase/thiol ester dehydrase-isomerase"/>
    <property type="match status" value="1"/>
</dbReference>
<keyword evidence="2" id="KW-0378">Hydrolase</keyword>
<dbReference type="InterPro" id="IPR029069">
    <property type="entry name" value="HotDog_dom_sf"/>
</dbReference>
<dbReference type="Proteomes" id="UP000650081">
    <property type="component" value="Unassembled WGS sequence"/>
</dbReference>
<sequence length="145" mass="15805">MIWKTPPSIEGLNMMSQETAGSALGIHFTEIGDDYLIAEMPVDARTVQPLRMLHGGASCLLAETLGSVAGMLMLEDITKEYVVGVDINASHLRGVREGGKVFGKVTPIRVGRTVQVWHIEITDQRERMVCVSRLTCQVIRAGGRG</sequence>
<evidence type="ECO:0000256" key="2">
    <source>
        <dbReference type="ARBA" id="ARBA00022801"/>
    </source>
</evidence>